<evidence type="ECO:0000259" key="1">
    <source>
        <dbReference type="Pfam" id="PF01370"/>
    </source>
</evidence>
<organism evidence="2">
    <name type="scientific">hydrocarbon metagenome</name>
    <dbReference type="NCBI Taxonomy" id="938273"/>
    <lineage>
        <taxon>unclassified sequences</taxon>
        <taxon>metagenomes</taxon>
        <taxon>ecological metagenomes</taxon>
    </lineage>
</organism>
<reference evidence="2" key="1">
    <citation type="journal article" date="2015" name="Proc. Natl. Acad. Sci. U.S.A.">
        <title>Networks of energetic and metabolic interactions define dynamics in microbial communities.</title>
        <authorList>
            <person name="Embree M."/>
            <person name="Liu J.K."/>
            <person name="Al-Bassam M.M."/>
            <person name="Zengler K."/>
        </authorList>
    </citation>
    <scope>NUCLEOTIDE SEQUENCE</scope>
</reference>
<dbReference type="InterPro" id="IPR001509">
    <property type="entry name" value="Epimerase_deHydtase"/>
</dbReference>
<comment type="caution">
    <text evidence="2">The sequence shown here is derived from an EMBL/GenBank/DDBJ whole genome shotgun (WGS) entry which is preliminary data.</text>
</comment>
<proteinExistence type="predicted"/>
<dbReference type="InterPro" id="IPR036291">
    <property type="entry name" value="NAD(P)-bd_dom_sf"/>
</dbReference>
<gene>
    <name evidence="2" type="ORF">ASZ90_002931</name>
</gene>
<dbReference type="GO" id="GO:0003978">
    <property type="term" value="F:UDP-glucose 4-epimerase activity"/>
    <property type="evidence" value="ECO:0007669"/>
    <property type="project" value="UniProtKB-EC"/>
</dbReference>
<evidence type="ECO:0000313" key="2">
    <source>
        <dbReference type="EMBL" id="KUG27220.1"/>
    </source>
</evidence>
<accession>A0A0W8G208</accession>
<dbReference type="AlphaFoldDB" id="A0A0W8G208"/>
<dbReference type="EC" id="5.1.3.2" evidence="2"/>
<dbReference type="Pfam" id="PF01370">
    <property type="entry name" value="Epimerase"/>
    <property type="match status" value="1"/>
</dbReference>
<sequence>MLVLCRQEAASPPATAALFGLGLIGGQVAEALCAGGYARAACLPFAWGAAPERPRELADIMALLEASPGRLDVVWSAGAGGFGMSQAAADRELADFSDVLGLARTLAGRRTPGTVRFHLLSSAGGLFEGQRDVTPHTPPAPKRTYGVLKLRQEELLARAGELVRIVYRPSSVYGLAGPGRRMGLIPTLMANGARYRVSTIFGTPDTLRDYVHVADVARYVARQVGDDQGTSRTLILATARPTSLSEVLAAVERTLNRKIFITYRDDRSRNTAHITFSRKACPPGWRPEGIEIGVRTMWSTFRH</sequence>
<dbReference type="SUPFAM" id="SSF51735">
    <property type="entry name" value="NAD(P)-binding Rossmann-fold domains"/>
    <property type="match status" value="1"/>
</dbReference>
<keyword evidence="2" id="KW-0413">Isomerase</keyword>
<dbReference type="Gene3D" id="3.40.50.720">
    <property type="entry name" value="NAD(P)-binding Rossmann-like Domain"/>
    <property type="match status" value="1"/>
</dbReference>
<dbReference type="EMBL" id="LNQE01000350">
    <property type="protein sequence ID" value="KUG27220.1"/>
    <property type="molecule type" value="Genomic_DNA"/>
</dbReference>
<feature type="domain" description="NAD-dependent epimerase/dehydratase" evidence="1">
    <location>
        <begin position="58"/>
        <end position="221"/>
    </location>
</feature>
<name>A0A0W8G208_9ZZZZ</name>
<protein>
    <submittedName>
        <fullName evidence="2">Udp-glucose 4-epimerase</fullName>
        <ecNumber evidence="2">5.1.3.2</ecNumber>
    </submittedName>
</protein>